<evidence type="ECO:0000313" key="1">
    <source>
        <dbReference type="EMBL" id="KAJ8621764.1"/>
    </source>
</evidence>
<protein>
    <submittedName>
        <fullName evidence="1">Uncharacterized protein</fullName>
    </submittedName>
</protein>
<organism evidence="1 2">
    <name type="scientific">Persea americana</name>
    <name type="common">Avocado</name>
    <dbReference type="NCBI Taxonomy" id="3435"/>
    <lineage>
        <taxon>Eukaryota</taxon>
        <taxon>Viridiplantae</taxon>
        <taxon>Streptophyta</taxon>
        <taxon>Embryophyta</taxon>
        <taxon>Tracheophyta</taxon>
        <taxon>Spermatophyta</taxon>
        <taxon>Magnoliopsida</taxon>
        <taxon>Magnoliidae</taxon>
        <taxon>Laurales</taxon>
        <taxon>Lauraceae</taxon>
        <taxon>Persea</taxon>
    </lineage>
</organism>
<comment type="caution">
    <text evidence="1">The sequence shown here is derived from an EMBL/GenBank/DDBJ whole genome shotgun (WGS) entry which is preliminary data.</text>
</comment>
<gene>
    <name evidence="1" type="ORF">MRB53_030293</name>
</gene>
<accession>A0ACC2KLB7</accession>
<evidence type="ECO:0000313" key="2">
    <source>
        <dbReference type="Proteomes" id="UP001234297"/>
    </source>
</evidence>
<sequence>MQQSETEQTKAPSFHLAREDNLDSDYFTAVHRSSPVGDHCATPHVVGDREEQAETTVPKLLVAKFLNKTQEEEDKIQLGQFQLSSKVESFMGREIA</sequence>
<dbReference type="EMBL" id="CM056818">
    <property type="protein sequence ID" value="KAJ8621764.1"/>
    <property type="molecule type" value="Genomic_DNA"/>
</dbReference>
<proteinExistence type="predicted"/>
<reference evidence="1 2" key="1">
    <citation type="journal article" date="2022" name="Hortic Res">
        <title>A haplotype resolved chromosomal level avocado genome allows analysis of novel avocado genes.</title>
        <authorList>
            <person name="Nath O."/>
            <person name="Fletcher S.J."/>
            <person name="Hayward A."/>
            <person name="Shaw L.M."/>
            <person name="Masouleh A.K."/>
            <person name="Furtado A."/>
            <person name="Henry R.J."/>
            <person name="Mitter N."/>
        </authorList>
    </citation>
    <scope>NUCLEOTIDE SEQUENCE [LARGE SCALE GENOMIC DNA]</scope>
    <source>
        <strain evidence="2">cv. Hass</strain>
    </source>
</reference>
<keyword evidence="2" id="KW-1185">Reference proteome</keyword>
<dbReference type="Proteomes" id="UP001234297">
    <property type="component" value="Chromosome 10"/>
</dbReference>
<name>A0ACC2KLB7_PERAE</name>